<dbReference type="GO" id="GO:0005739">
    <property type="term" value="C:mitochondrion"/>
    <property type="evidence" value="ECO:0007669"/>
    <property type="project" value="TreeGrafter"/>
</dbReference>
<feature type="region of interest" description="Disordered" evidence="1">
    <location>
        <begin position="1"/>
        <end position="33"/>
    </location>
</feature>
<dbReference type="InterPro" id="IPR013087">
    <property type="entry name" value="Znf_C2H2_type"/>
</dbReference>
<dbReference type="AlphaFoldDB" id="A0A830H6B7"/>
<accession>A0A830H6B7</accession>
<feature type="compositionally biased region" description="Basic and acidic residues" evidence="1">
    <location>
        <begin position="276"/>
        <end position="286"/>
    </location>
</feature>
<feature type="region of interest" description="Disordered" evidence="1">
    <location>
        <begin position="156"/>
        <end position="177"/>
    </location>
</feature>
<gene>
    <name evidence="3" type="ORF">PPROV_000133000</name>
</gene>
<evidence type="ECO:0000259" key="2">
    <source>
        <dbReference type="PROSITE" id="PS00028"/>
    </source>
</evidence>
<dbReference type="GO" id="GO:0003730">
    <property type="term" value="F:mRNA 3'-UTR binding"/>
    <property type="evidence" value="ECO:0007669"/>
    <property type="project" value="TreeGrafter"/>
</dbReference>
<reference evidence="3" key="1">
    <citation type="submission" date="2020-10" db="EMBL/GenBank/DDBJ databases">
        <title>Unveiling of a novel bifunctional photoreceptor, Dualchrome1, isolated from a cosmopolitan green alga.</title>
        <authorList>
            <person name="Suzuki S."/>
            <person name="Kawachi M."/>
        </authorList>
    </citation>
    <scope>NUCLEOTIDE SEQUENCE</scope>
    <source>
        <strain evidence="3">NIES 2893</strain>
    </source>
</reference>
<dbReference type="SUPFAM" id="SSF55315">
    <property type="entry name" value="L30e-like"/>
    <property type="match status" value="1"/>
</dbReference>
<comment type="caution">
    <text evidence="3">The sequence shown here is derived from an EMBL/GenBank/DDBJ whole genome shotgun (WGS) entry which is preliminary data.</text>
</comment>
<protein>
    <recommendedName>
        <fullName evidence="2">C2H2-type domain-containing protein</fullName>
    </recommendedName>
</protein>
<dbReference type="InterPro" id="IPR029064">
    <property type="entry name" value="Ribosomal_eL30-like_sf"/>
</dbReference>
<proteinExistence type="predicted"/>
<dbReference type="Gene3D" id="3.30.1330.30">
    <property type="match status" value="1"/>
</dbReference>
<sequence>MANPNKATNEAIIVRRGKERMSGKGKKKRPTKLKKSVLRTRTPTDFLVATRCLSLTEALVGAYAEMNAHYDSRVKLLDEEREILRKVLDKASASEKKKNRTAAAKPSDIPKTTRPPPTVAVWSGASKHLFGTSSKKKTGQVPVYQEIKDEEVELAFKKPQPAPQLSNSKDESPDKITGETFRLTPGALQASWRIRLAVFNLTYPRLCKKAADCASDLNRAKHKRDVWQTKLDTLVDRARKWILRRRKAEMNDSSADDEKKEQAENEKVEGTTIDVASDHGDDHENGDGEVSDDSDDSDDDDADADGESPESHGNEWLLVDREDAVIVPPFTAQRVFVELKVDAEHNGHVSACLVLQDEKDDALEHREAEGDESEEFSATHPDNTADHLASLHSIPWSDLEFSRPSYHCFVCRKSLSSKSEMDEHLGTRRHARQVARCATELIAAPADALAAVRVAAHALCTPFHVADPVATMLELVGDKDSSVNVTTAAETVAAAAAAADGTGARLVPPTVPRRYVGSAADTTFTTSICDQTITPELNKTAKEMLQLLLGFQHRLREQCEIKGDMTRYNNKKRMVFGLREVAKWTKSGRAACLVVAPNIERAEGAGGLDDTLETIIDTCRSRGTPVIFCMNRNKLAEAVGKKQSKVSAIAISDVNGADKPYKLCLQLAKDGRESFKKAAADAANAAEQQQQEKQQKKQEEDVFEAPAPAPATAAAASIDSTTASPPRLSLSISAEPFVPRAKS</sequence>
<dbReference type="OrthoDB" id="2020517at2759"/>
<evidence type="ECO:0000313" key="4">
    <source>
        <dbReference type="Proteomes" id="UP000660262"/>
    </source>
</evidence>
<dbReference type="SUPFAM" id="SSF57667">
    <property type="entry name" value="beta-beta-alpha zinc fingers"/>
    <property type="match status" value="1"/>
</dbReference>
<dbReference type="InterPro" id="IPR040051">
    <property type="entry name" value="SECISBP2"/>
</dbReference>
<dbReference type="GO" id="GO:1990904">
    <property type="term" value="C:ribonucleoprotein complex"/>
    <property type="evidence" value="ECO:0007669"/>
    <property type="project" value="TreeGrafter"/>
</dbReference>
<dbReference type="InterPro" id="IPR004038">
    <property type="entry name" value="Ribosomal_eL8/eL30/eS12/Gad45"/>
</dbReference>
<name>A0A830H6B7_9CHLO</name>
<dbReference type="Pfam" id="PF01248">
    <property type="entry name" value="Ribosomal_L7Ae"/>
    <property type="match status" value="1"/>
</dbReference>
<dbReference type="PROSITE" id="PS00028">
    <property type="entry name" value="ZINC_FINGER_C2H2_1"/>
    <property type="match status" value="1"/>
</dbReference>
<dbReference type="EMBL" id="BNJQ01000003">
    <property type="protein sequence ID" value="GHP02574.1"/>
    <property type="molecule type" value="Genomic_DNA"/>
</dbReference>
<organism evidence="3 4">
    <name type="scientific">Pycnococcus provasolii</name>
    <dbReference type="NCBI Taxonomy" id="41880"/>
    <lineage>
        <taxon>Eukaryota</taxon>
        <taxon>Viridiplantae</taxon>
        <taxon>Chlorophyta</taxon>
        <taxon>Pseudoscourfieldiophyceae</taxon>
        <taxon>Pseudoscourfieldiales</taxon>
        <taxon>Pycnococcaceae</taxon>
        <taxon>Pycnococcus</taxon>
    </lineage>
</organism>
<feature type="compositionally biased region" description="Basic and acidic residues" evidence="1">
    <location>
        <begin position="256"/>
        <end position="269"/>
    </location>
</feature>
<keyword evidence="4" id="KW-1185">Reference proteome</keyword>
<evidence type="ECO:0000256" key="1">
    <source>
        <dbReference type="SAM" id="MobiDB-lite"/>
    </source>
</evidence>
<feature type="compositionally biased region" description="Low complexity" evidence="1">
    <location>
        <begin position="710"/>
        <end position="726"/>
    </location>
</feature>
<dbReference type="PANTHER" id="PTHR13284">
    <property type="entry name" value="GH01354P"/>
    <property type="match status" value="1"/>
</dbReference>
<dbReference type="GO" id="GO:0035368">
    <property type="term" value="F:selenocysteine insertion sequence binding"/>
    <property type="evidence" value="ECO:0007669"/>
    <property type="project" value="InterPro"/>
</dbReference>
<dbReference type="PANTHER" id="PTHR13284:SF4">
    <property type="entry name" value="C2H2-TYPE DOMAIN-CONTAINING PROTEIN"/>
    <property type="match status" value="1"/>
</dbReference>
<dbReference type="InterPro" id="IPR036236">
    <property type="entry name" value="Znf_C2H2_sf"/>
</dbReference>
<feature type="compositionally biased region" description="Basic residues" evidence="1">
    <location>
        <begin position="15"/>
        <end position="33"/>
    </location>
</feature>
<feature type="region of interest" description="Disordered" evidence="1">
    <location>
        <begin position="248"/>
        <end position="317"/>
    </location>
</feature>
<evidence type="ECO:0000313" key="3">
    <source>
        <dbReference type="EMBL" id="GHP02574.1"/>
    </source>
</evidence>
<feature type="compositionally biased region" description="Acidic residues" evidence="1">
    <location>
        <begin position="287"/>
        <end position="308"/>
    </location>
</feature>
<feature type="region of interest" description="Disordered" evidence="1">
    <location>
        <begin position="684"/>
        <end position="743"/>
    </location>
</feature>
<feature type="compositionally biased region" description="Basic and acidic residues" evidence="1">
    <location>
        <begin position="168"/>
        <end position="177"/>
    </location>
</feature>
<dbReference type="GO" id="GO:0043021">
    <property type="term" value="F:ribonucleoprotein complex binding"/>
    <property type="evidence" value="ECO:0007669"/>
    <property type="project" value="TreeGrafter"/>
</dbReference>
<feature type="region of interest" description="Disordered" evidence="1">
    <location>
        <begin position="92"/>
        <end position="118"/>
    </location>
</feature>
<dbReference type="Proteomes" id="UP000660262">
    <property type="component" value="Unassembled WGS sequence"/>
</dbReference>
<feature type="domain" description="C2H2-type" evidence="2">
    <location>
        <begin position="408"/>
        <end position="430"/>
    </location>
</feature>